<reference evidence="14 15" key="1">
    <citation type="submission" date="2018-02" db="EMBL/GenBank/DDBJ databases">
        <title>Comparative genomes isolates from brazilian mangrove.</title>
        <authorList>
            <person name="Araujo J.E."/>
            <person name="Taketani R.G."/>
            <person name="Silva M.C.P."/>
            <person name="Loureco M.V."/>
            <person name="Andreote F.D."/>
        </authorList>
    </citation>
    <scope>NUCLEOTIDE SEQUENCE [LARGE SCALE GENOMIC DNA]</scope>
    <source>
        <strain evidence="14 15">NAP PRIS-MGV</strain>
    </source>
</reference>
<keyword evidence="4" id="KW-0597">Phosphoprotein</keyword>
<feature type="domain" description="Histidine kinase" evidence="12">
    <location>
        <begin position="260"/>
        <end position="476"/>
    </location>
</feature>
<evidence type="ECO:0000259" key="12">
    <source>
        <dbReference type="PROSITE" id="PS50109"/>
    </source>
</evidence>
<dbReference type="InterPro" id="IPR003660">
    <property type="entry name" value="HAMP_dom"/>
</dbReference>
<evidence type="ECO:0000256" key="5">
    <source>
        <dbReference type="ARBA" id="ARBA00022679"/>
    </source>
</evidence>
<keyword evidence="10" id="KW-0472">Membrane</keyword>
<comment type="catalytic activity">
    <reaction evidence="1">
        <text>ATP + protein L-histidine = ADP + protein N-phospho-L-histidine.</text>
        <dbReference type="EC" id="2.7.13.3"/>
    </reaction>
</comment>
<dbReference type="EMBL" id="PUIB01000004">
    <property type="protein sequence ID" value="PQO41941.1"/>
    <property type="molecule type" value="Genomic_DNA"/>
</dbReference>
<dbReference type="PRINTS" id="PR00344">
    <property type="entry name" value="BCTRLSENSOR"/>
</dbReference>
<dbReference type="InterPro" id="IPR005467">
    <property type="entry name" value="His_kinase_dom"/>
</dbReference>
<keyword evidence="7 14" id="KW-0418">Kinase</keyword>
<dbReference type="InterPro" id="IPR036890">
    <property type="entry name" value="HATPase_C_sf"/>
</dbReference>
<dbReference type="Pfam" id="PF00512">
    <property type="entry name" value="HisKA"/>
    <property type="match status" value="1"/>
</dbReference>
<dbReference type="SMART" id="SM00304">
    <property type="entry name" value="HAMP"/>
    <property type="match status" value="1"/>
</dbReference>
<evidence type="ECO:0000256" key="1">
    <source>
        <dbReference type="ARBA" id="ARBA00000085"/>
    </source>
</evidence>
<evidence type="ECO:0000256" key="4">
    <source>
        <dbReference type="ARBA" id="ARBA00022553"/>
    </source>
</evidence>
<dbReference type="CDD" id="cd00082">
    <property type="entry name" value="HisKA"/>
    <property type="match status" value="1"/>
</dbReference>
<dbReference type="Pfam" id="PF00672">
    <property type="entry name" value="HAMP"/>
    <property type="match status" value="1"/>
</dbReference>
<dbReference type="Pfam" id="PF02518">
    <property type="entry name" value="HATPase_c"/>
    <property type="match status" value="1"/>
</dbReference>
<keyword evidence="9" id="KW-0902">Two-component regulatory system</keyword>
<dbReference type="EC" id="2.7.13.3" evidence="3"/>
<dbReference type="PROSITE" id="PS50885">
    <property type="entry name" value="HAMP"/>
    <property type="match status" value="1"/>
</dbReference>
<dbReference type="Gene3D" id="6.10.340.10">
    <property type="match status" value="1"/>
</dbReference>
<evidence type="ECO:0000256" key="10">
    <source>
        <dbReference type="ARBA" id="ARBA00023136"/>
    </source>
</evidence>
<evidence type="ECO:0000256" key="2">
    <source>
        <dbReference type="ARBA" id="ARBA00004370"/>
    </source>
</evidence>
<dbReference type="SMART" id="SM00388">
    <property type="entry name" value="HisKA"/>
    <property type="match status" value="1"/>
</dbReference>
<feature type="domain" description="HAMP" evidence="13">
    <location>
        <begin position="199"/>
        <end position="252"/>
    </location>
</feature>
<dbReference type="PANTHER" id="PTHR45436:SF5">
    <property type="entry name" value="SENSOR HISTIDINE KINASE TRCS"/>
    <property type="match status" value="1"/>
</dbReference>
<dbReference type="InterPro" id="IPR003594">
    <property type="entry name" value="HATPase_dom"/>
</dbReference>
<dbReference type="GO" id="GO:0000155">
    <property type="term" value="F:phosphorelay sensor kinase activity"/>
    <property type="evidence" value="ECO:0007669"/>
    <property type="project" value="InterPro"/>
</dbReference>
<keyword evidence="8" id="KW-1133">Transmembrane helix</keyword>
<evidence type="ECO:0000256" key="8">
    <source>
        <dbReference type="ARBA" id="ARBA00022989"/>
    </source>
</evidence>
<gene>
    <name evidence="14" type="ORF">C5Y98_02590</name>
</gene>
<sequence>MTITTRLTCFFLALLLLVLLGFSIATYFVADHYLQQQVEERLAAAMNSICGVIETNTDGVEWEPGERRQVLEFSAFEDQLVWWVTDEQGQIVAQSVNPFTSAPSGERDVTARLQAGDQLGNTWLIGQRTIETVPSTNRTSDRERSSSQQEPGKHAALNVTAAILLVPVQATRYQLAGWLGGLSALVWLVSLVAGRFVCRWALAPVRRIADAAEQVQPEDLSERLPPLATHDELAQLTNAFNAMLDRLQQSFERQRRFTSDASHQLRTPLTAILGHVEVSLRRERTDSDYRSVLETVRKKATHLSRVVESLLFLARNDQEANLPSLELLELRDWLPRYVESWSDHVRFNDIALTNETSAIGLVSAQPALLAELLNILLDNACKFSQPGTPIDVSLREDEGRVAIRVQDHGCGIATNELADLFTPFIRSTEARRIGVDGIGLGLSIAQRLARLFAGDLSVTSQAGQGSCFVLWLPQQVAEHGAK</sequence>
<dbReference type="Gene3D" id="1.10.287.130">
    <property type="match status" value="1"/>
</dbReference>
<dbReference type="AlphaFoldDB" id="A0A2S8GCF5"/>
<evidence type="ECO:0000313" key="15">
    <source>
        <dbReference type="Proteomes" id="UP000239388"/>
    </source>
</evidence>
<dbReference type="Proteomes" id="UP000239388">
    <property type="component" value="Unassembled WGS sequence"/>
</dbReference>
<comment type="caution">
    <text evidence="14">The sequence shown here is derived from an EMBL/GenBank/DDBJ whole genome shotgun (WGS) entry which is preliminary data.</text>
</comment>
<keyword evidence="6" id="KW-0812">Transmembrane</keyword>
<dbReference type="InterPro" id="IPR036097">
    <property type="entry name" value="HisK_dim/P_sf"/>
</dbReference>
<organism evidence="14 15">
    <name type="scientific">Blastopirellula marina</name>
    <dbReference type="NCBI Taxonomy" id="124"/>
    <lineage>
        <taxon>Bacteria</taxon>
        <taxon>Pseudomonadati</taxon>
        <taxon>Planctomycetota</taxon>
        <taxon>Planctomycetia</taxon>
        <taxon>Pirellulales</taxon>
        <taxon>Pirellulaceae</taxon>
        <taxon>Blastopirellula</taxon>
    </lineage>
</organism>
<dbReference type="PROSITE" id="PS50109">
    <property type="entry name" value="HIS_KIN"/>
    <property type="match status" value="1"/>
</dbReference>
<dbReference type="InterPro" id="IPR050428">
    <property type="entry name" value="TCS_sensor_his_kinase"/>
</dbReference>
<dbReference type="Gene3D" id="3.30.565.10">
    <property type="entry name" value="Histidine kinase-like ATPase, C-terminal domain"/>
    <property type="match status" value="1"/>
</dbReference>
<evidence type="ECO:0000256" key="7">
    <source>
        <dbReference type="ARBA" id="ARBA00022777"/>
    </source>
</evidence>
<dbReference type="GO" id="GO:0005886">
    <property type="term" value="C:plasma membrane"/>
    <property type="evidence" value="ECO:0007669"/>
    <property type="project" value="TreeGrafter"/>
</dbReference>
<evidence type="ECO:0000256" key="9">
    <source>
        <dbReference type="ARBA" id="ARBA00023012"/>
    </source>
</evidence>
<proteinExistence type="predicted"/>
<dbReference type="SUPFAM" id="SSF47384">
    <property type="entry name" value="Homodimeric domain of signal transducing histidine kinase"/>
    <property type="match status" value="1"/>
</dbReference>
<name>A0A2S8GCF5_9BACT</name>
<dbReference type="SUPFAM" id="SSF55874">
    <property type="entry name" value="ATPase domain of HSP90 chaperone/DNA topoisomerase II/histidine kinase"/>
    <property type="match status" value="1"/>
</dbReference>
<keyword evidence="5" id="KW-0808">Transferase</keyword>
<evidence type="ECO:0000256" key="3">
    <source>
        <dbReference type="ARBA" id="ARBA00012438"/>
    </source>
</evidence>
<accession>A0A2S8GCF5</accession>
<dbReference type="InterPro" id="IPR003661">
    <property type="entry name" value="HisK_dim/P_dom"/>
</dbReference>
<dbReference type="PANTHER" id="PTHR45436">
    <property type="entry name" value="SENSOR HISTIDINE KINASE YKOH"/>
    <property type="match status" value="1"/>
</dbReference>
<evidence type="ECO:0000313" key="14">
    <source>
        <dbReference type="EMBL" id="PQO41941.1"/>
    </source>
</evidence>
<comment type="subcellular location">
    <subcellularLocation>
        <location evidence="2">Membrane</location>
    </subcellularLocation>
</comment>
<protein>
    <recommendedName>
        <fullName evidence="3">histidine kinase</fullName>
        <ecNumber evidence="3">2.7.13.3</ecNumber>
    </recommendedName>
</protein>
<dbReference type="SMART" id="SM00387">
    <property type="entry name" value="HATPase_c"/>
    <property type="match status" value="1"/>
</dbReference>
<evidence type="ECO:0000256" key="6">
    <source>
        <dbReference type="ARBA" id="ARBA00022692"/>
    </source>
</evidence>
<dbReference type="SUPFAM" id="SSF158472">
    <property type="entry name" value="HAMP domain-like"/>
    <property type="match status" value="1"/>
</dbReference>
<dbReference type="InterPro" id="IPR004358">
    <property type="entry name" value="Sig_transdc_His_kin-like_C"/>
</dbReference>
<evidence type="ECO:0000256" key="11">
    <source>
        <dbReference type="SAM" id="MobiDB-lite"/>
    </source>
</evidence>
<evidence type="ECO:0000259" key="13">
    <source>
        <dbReference type="PROSITE" id="PS50885"/>
    </source>
</evidence>
<dbReference type="RefSeq" id="WP_105351339.1">
    <property type="nucleotide sequence ID" value="NZ_PUIB01000004.1"/>
</dbReference>
<dbReference type="OrthoDB" id="9786919at2"/>
<feature type="region of interest" description="Disordered" evidence="11">
    <location>
        <begin position="130"/>
        <end position="153"/>
    </location>
</feature>
<dbReference type="CDD" id="cd06225">
    <property type="entry name" value="HAMP"/>
    <property type="match status" value="1"/>
</dbReference>